<dbReference type="PROSITE" id="PS51375">
    <property type="entry name" value="PPR"/>
    <property type="match status" value="2"/>
</dbReference>
<accession>A0A396IBJ1</accession>
<dbReference type="AlphaFoldDB" id="A0A396IBJ1"/>
<dbReference type="Proteomes" id="UP000265566">
    <property type="component" value="Chromosome 4"/>
</dbReference>
<feature type="repeat" description="PPR" evidence="2">
    <location>
        <begin position="28"/>
        <end position="63"/>
    </location>
</feature>
<dbReference type="GO" id="GO:0009451">
    <property type="term" value="P:RNA modification"/>
    <property type="evidence" value="ECO:0007669"/>
    <property type="project" value="InterPro"/>
</dbReference>
<dbReference type="InterPro" id="IPR046960">
    <property type="entry name" value="PPR_At4g14850-like_plant"/>
</dbReference>
<reference evidence="3" key="1">
    <citation type="journal article" date="2018" name="Nat. Plants">
        <title>Whole-genome landscape of Medicago truncatula symbiotic genes.</title>
        <authorList>
            <person name="Pecrix Y."/>
            <person name="Gamas P."/>
            <person name="Carrere S."/>
        </authorList>
    </citation>
    <scope>NUCLEOTIDE SEQUENCE</scope>
    <source>
        <tissue evidence="3">Leaves</tissue>
    </source>
</reference>
<dbReference type="PANTHER" id="PTHR47926:SF460">
    <property type="entry name" value="OS01G0815900 PROTEIN"/>
    <property type="match status" value="1"/>
</dbReference>
<protein>
    <submittedName>
        <fullName evidence="3">Putative pentatricopeptide</fullName>
    </submittedName>
</protein>
<dbReference type="GO" id="GO:0003723">
    <property type="term" value="F:RNA binding"/>
    <property type="evidence" value="ECO:0007669"/>
    <property type="project" value="InterPro"/>
</dbReference>
<dbReference type="Gene3D" id="1.25.40.10">
    <property type="entry name" value="Tetratricopeptide repeat domain"/>
    <property type="match status" value="1"/>
</dbReference>
<dbReference type="Pfam" id="PF01535">
    <property type="entry name" value="PPR"/>
    <property type="match status" value="2"/>
</dbReference>
<sequence>MSGYAIFGMMREAVETFENMEKADVRPNHVAFLSILSACSHAGLVEEGLEFFGKMVNDYGLVPDVKHYGCVIDMLRRAGR</sequence>
<keyword evidence="1" id="KW-0677">Repeat</keyword>
<evidence type="ECO:0000313" key="3">
    <source>
        <dbReference type="EMBL" id="RHN62128.1"/>
    </source>
</evidence>
<evidence type="ECO:0000256" key="1">
    <source>
        <dbReference type="ARBA" id="ARBA00022737"/>
    </source>
</evidence>
<organism evidence="3">
    <name type="scientific">Medicago truncatula</name>
    <name type="common">Barrel medic</name>
    <name type="synonym">Medicago tribuloides</name>
    <dbReference type="NCBI Taxonomy" id="3880"/>
    <lineage>
        <taxon>Eukaryota</taxon>
        <taxon>Viridiplantae</taxon>
        <taxon>Streptophyta</taxon>
        <taxon>Embryophyta</taxon>
        <taxon>Tracheophyta</taxon>
        <taxon>Spermatophyta</taxon>
        <taxon>Magnoliopsida</taxon>
        <taxon>eudicotyledons</taxon>
        <taxon>Gunneridae</taxon>
        <taxon>Pentapetalae</taxon>
        <taxon>rosids</taxon>
        <taxon>fabids</taxon>
        <taxon>Fabales</taxon>
        <taxon>Fabaceae</taxon>
        <taxon>Papilionoideae</taxon>
        <taxon>50 kb inversion clade</taxon>
        <taxon>NPAAA clade</taxon>
        <taxon>Hologalegina</taxon>
        <taxon>IRL clade</taxon>
        <taxon>Trifolieae</taxon>
        <taxon>Medicago</taxon>
    </lineage>
</organism>
<name>A0A396IBJ1_MEDTR</name>
<feature type="repeat" description="PPR" evidence="2">
    <location>
        <begin position="1"/>
        <end position="27"/>
    </location>
</feature>
<dbReference type="InterPro" id="IPR011990">
    <property type="entry name" value="TPR-like_helical_dom_sf"/>
</dbReference>
<gene>
    <name evidence="3" type="ORF">MtrunA17_Chr4g0044021</name>
</gene>
<dbReference type="PANTHER" id="PTHR47926">
    <property type="entry name" value="PENTATRICOPEPTIDE REPEAT-CONTAINING PROTEIN"/>
    <property type="match status" value="1"/>
</dbReference>
<comment type="caution">
    <text evidence="3">The sequence shown here is derived from an EMBL/GenBank/DDBJ whole genome shotgun (WGS) entry which is preliminary data.</text>
</comment>
<evidence type="ECO:0000256" key="2">
    <source>
        <dbReference type="PROSITE-ProRule" id="PRU00708"/>
    </source>
</evidence>
<dbReference type="InterPro" id="IPR002885">
    <property type="entry name" value="PPR_rpt"/>
</dbReference>
<dbReference type="EMBL" id="PSQE01000004">
    <property type="protein sequence ID" value="RHN62128.1"/>
    <property type="molecule type" value="Genomic_DNA"/>
</dbReference>
<proteinExistence type="predicted"/>
<dbReference type="Gramene" id="rna24663">
    <property type="protein sequence ID" value="RHN62128.1"/>
    <property type="gene ID" value="gene24663"/>
</dbReference>
<dbReference type="NCBIfam" id="TIGR00756">
    <property type="entry name" value="PPR"/>
    <property type="match status" value="2"/>
</dbReference>